<evidence type="ECO:0000256" key="1">
    <source>
        <dbReference type="SAM" id="MobiDB-lite"/>
    </source>
</evidence>
<evidence type="ECO:0000313" key="3">
    <source>
        <dbReference type="Proteomes" id="UP000708208"/>
    </source>
</evidence>
<feature type="region of interest" description="Disordered" evidence="1">
    <location>
        <begin position="1"/>
        <end position="26"/>
    </location>
</feature>
<dbReference type="EMBL" id="CAJVCH010137500">
    <property type="protein sequence ID" value="CAG7726584.1"/>
    <property type="molecule type" value="Genomic_DNA"/>
</dbReference>
<feature type="non-terminal residue" evidence="2">
    <location>
        <position position="26"/>
    </location>
</feature>
<comment type="caution">
    <text evidence="2">The sequence shown here is derived from an EMBL/GenBank/DDBJ whole genome shotgun (WGS) entry which is preliminary data.</text>
</comment>
<feature type="non-terminal residue" evidence="2">
    <location>
        <position position="1"/>
    </location>
</feature>
<gene>
    <name evidence="2" type="ORF">AFUS01_LOCUS15492</name>
</gene>
<sequence>VAATAARPRSNSESERRRFNFGNPAR</sequence>
<keyword evidence="3" id="KW-1185">Reference proteome</keyword>
<reference evidence="2" key="1">
    <citation type="submission" date="2021-06" db="EMBL/GenBank/DDBJ databases">
        <authorList>
            <person name="Hodson N. C."/>
            <person name="Mongue J. A."/>
            <person name="Jaron S. K."/>
        </authorList>
    </citation>
    <scope>NUCLEOTIDE SEQUENCE</scope>
</reference>
<organism evidence="2 3">
    <name type="scientific">Allacma fusca</name>
    <dbReference type="NCBI Taxonomy" id="39272"/>
    <lineage>
        <taxon>Eukaryota</taxon>
        <taxon>Metazoa</taxon>
        <taxon>Ecdysozoa</taxon>
        <taxon>Arthropoda</taxon>
        <taxon>Hexapoda</taxon>
        <taxon>Collembola</taxon>
        <taxon>Symphypleona</taxon>
        <taxon>Sminthuridae</taxon>
        <taxon>Allacma</taxon>
    </lineage>
</organism>
<name>A0A8J2JWF6_9HEXA</name>
<evidence type="ECO:0000313" key="2">
    <source>
        <dbReference type="EMBL" id="CAG7726584.1"/>
    </source>
</evidence>
<proteinExistence type="predicted"/>
<dbReference type="AlphaFoldDB" id="A0A8J2JWF6"/>
<accession>A0A8J2JWF6</accession>
<protein>
    <submittedName>
        <fullName evidence="2">Uncharacterized protein</fullName>
    </submittedName>
</protein>
<dbReference type="Proteomes" id="UP000708208">
    <property type="component" value="Unassembled WGS sequence"/>
</dbReference>